<dbReference type="RefSeq" id="WP_091538241.1">
    <property type="nucleotide sequence ID" value="NZ_FONY01000001.1"/>
</dbReference>
<accession>A0A1I2A9I2</accession>
<dbReference type="STRING" id="1003.SAMN04488541_100178"/>
<keyword evidence="2" id="KW-1185">Reference proteome</keyword>
<dbReference type="AlphaFoldDB" id="A0A1I2A9I2"/>
<protein>
    <submittedName>
        <fullName evidence="1">Uncharacterized conserved protein, DUF2141 family</fullName>
    </submittedName>
</protein>
<dbReference type="OrthoDB" id="9788332at2"/>
<organism evidence="1 2">
    <name type="scientific">Thermoflexibacter ruber</name>
    <dbReference type="NCBI Taxonomy" id="1003"/>
    <lineage>
        <taxon>Bacteria</taxon>
        <taxon>Pseudomonadati</taxon>
        <taxon>Bacteroidota</taxon>
        <taxon>Cytophagia</taxon>
        <taxon>Cytophagales</taxon>
        <taxon>Thermoflexibacteraceae</taxon>
        <taxon>Thermoflexibacter</taxon>
    </lineage>
</organism>
<sequence length="144" mass="16536">MKALHYLIYLSLFLFLCAYKQERKPLKITFTNVKDTQATIRVGVYRPQDNFPKGDIAYKGYEIKPEGKNTVVLSITDLEYGEYAIAVYQDKNGDKKLNTGMFGIPKEPYAFSNNFKPTFSAPKYSDCKFDYKAEKNEISIALLD</sequence>
<dbReference type="Proteomes" id="UP000199513">
    <property type="component" value="Unassembled WGS sequence"/>
</dbReference>
<evidence type="ECO:0000313" key="1">
    <source>
        <dbReference type="EMBL" id="SFE40409.1"/>
    </source>
</evidence>
<proteinExistence type="predicted"/>
<dbReference type="Pfam" id="PF09912">
    <property type="entry name" value="DUF2141"/>
    <property type="match status" value="1"/>
</dbReference>
<name>A0A1I2A9I2_9BACT</name>
<reference evidence="1 2" key="1">
    <citation type="submission" date="2016-10" db="EMBL/GenBank/DDBJ databases">
        <authorList>
            <person name="de Groot N.N."/>
        </authorList>
    </citation>
    <scope>NUCLEOTIDE SEQUENCE [LARGE SCALE GENOMIC DNA]</scope>
    <source>
        <strain>GEY</strain>
        <strain evidence="2">DSM 9560</strain>
    </source>
</reference>
<evidence type="ECO:0000313" key="2">
    <source>
        <dbReference type="Proteomes" id="UP000199513"/>
    </source>
</evidence>
<dbReference type="InterPro" id="IPR018673">
    <property type="entry name" value="DUF2141"/>
</dbReference>
<gene>
    <name evidence="1" type="ORF">SAMN04488541_100178</name>
</gene>
<dbReference type="EMBL" id="FONY01000001">
    <property type="protein sequence ID" value="SFE40409.1"/>
    <property type="molecule type" value="Genomic_DNA"/>
</dbReference>